<evidence type="ECO:0000256" key="5">
    <source>
        <dbReference type="ARBA" id="ARBA00022857"/>
    </source>
</evidence>
<dbReference type="CDD" id="cd05236">
    <property type="entry name" value="FAR-N_SDR_e"/>
    <property type="match status" value="1"/>
</dbReference>
<dbReference type="GO" id="GO:0005777">
    <property type="term" value="C:peroxisome"/>
    <property type="evidence" value="ECO:0007669"/>
    <property type="project" value="TreeGrafter"/>
</dbReference>
<dbReference type="EC" id="1.2.1.84" evidence="10"/>
<dbReference type="SUPFAM" id="SSF51735">
    <property type="entry name" value="NAD(P)-binding Rossmann-fold domains"/>
    <property type="match status" value="1"/>
</dbReference>
<comment type="catalytic activity">
    <reaction evidence="9 10">
        <text>a long-chain fatty acyl-CoA + 2 NADPH + 2 H(+) = a long-chain primary fatty alcohol + 2 NADP(+) + CoA</text>
        <dbReference type="Rhea" id="RHEA:52716"/>
        <dbReference type="ChEBI" id="CHEBI:15378"/>
        <dbReference type="ChEBI" id="CHEBI:57287"/>
        <dbReference type="ChEBI" id="CHEBI:57783"/>
        <dbReference type="ChEBI" id="CHEBI:58349"/>
        <dbReference type="ChEBI" id="CHEBI:77396"/>
        <dbReference type="ChEBI" id="CHEBI:83139"/>
        <dbReference type="EC" id="1.2.1.84"/>
    </reaction>
</comment>
<dbReference type="GO" id="GO:0016020">
    <property type="term" value="C:membrane"/>
    <property type="evidence" value="ECO:0007669"/>
    <property type="project" value="UniProtKB-SubCell"/>
</dbReference>
<accession>A0A232F172</accession>
<dbReference type="EMBL" id="NNAY01001345">
    <property type="protein sequence ID" value="OXU24293.1"/>
    <property type="molecule type" value="Genomic_DNA"/>
</dbReference>
<keyword evidence="4 10" id="KW-0812">Transmembrane</keyword>
<gene>
    <name evidence="13" type="ORF">TSAR_006166</name>
</gene>
<proteinExistence type="inferred from homology"/>
<feature type="domain" description="Fatty acyl-CoA reductase C-terminal" evidence="11">
    <location>
        <begin position="378"/>
        <end position="470"/>
    </location>
</feature>
<sequence>VKYPESCKIGHTFQRKKMADTSTQRPTIPEWFGGRQVMVTGGTGFMGKVLLSKLLMSCPDVDTIYVVIRKKRNQCSKTRLLQLIQEEPFRLLRKNNPDRLKKLVAVNGDTTCAGLGIAEKETDILKNNVSVVINMAANVRFDLPLKTAVNMNTKGTANVIDLIKQFKKLDSFVHVSTAYCHCGEPVLEEKFYPMSSSPEEMMQIVNNTDEEILKAMTPKILGDQPNTYAFTKALSEELVRRCGLPAGVARPSIVIGSYKEPDRGWVDNMNGPTGLMIGASKGVIRTMLCNSDYYVDIMPCDMAVNATIALAWKVGLEQPKVPVVINLTESHDNPMTWKYALETGKKHALANPFSGPLWYPGGGFTRSKLLHFISVFLFHTIPAYLLDGIILLTGNKPFLVKVQAKVTYGINLVYYYTTKQWIFKNDRLKAMRESLSPEDRKVFFMDIKVIVWDDYLLSYILAARKYCLKDDPSTLPQARRVFAYLYVVDLVVRIGFGLLCCWFIYSWILLPYKMTVSAALETMSIH</sequence>
<comment type="caution">
    <text evidence="13">The sequence shown here is derived from an EMBL/GenBank/DDBJ whole genome shotgun (WGS) entry which is preliminary data.</text>
</comment>
<keyword evidence="7 10" id="KW-0443">Lipid metabolism</keyword>
<evidence type="ECO:0000256" key="7">
    <source>
        <dbReference type="ARBA" id="ARBA00023098"/>
    </source>
</evidence>
<dbReference type="PANTHER" id="PTHR11011">
    <property type="entry name" value="MALE STERILITY PROTEIN 2-RELATED"/>
    <property type="match status" value="1"/>
</dbReference>
<feature type="non-terminal residue" evidence="13">
    <location>
        <position position="1"/>
    </location>
</feature>
<feature type="transmembrane region" description="Helical" evidence="10">
    <location>
        <begin position="483"/>
        <end position="505"/>
    </location>
</feature>
<dbReference type="PANTHER" id="PTHR11011:SF116">
    <property type="entry name" value="FATTY ACYL-COA REDUCTASE CG5065-RELATED"/>
    <property type="match status" value="1"/>
</dbReference>
<comment type="subcellular location">
    <subcellularLocation>
        <location evidence="1">Membrane</location>
        <topology evidence="1">Multi-pass membrane protein</topology>
    </subcellularLocation>
</comment>
<dbReference type="Pfam" id="PF03015">
    <property type="entry name" value="Sterile"/>
    <property type="match status" value="1"/>
</dbReference>
<feature type="transmembrane region" description="Helical" evidence="10">
    <location>
        <begin position="369"/>
        <end position="394"/>
    </location>
</feature>
<evidence type="ECO:0000259" key="12">
    <source>
        <dbReference type="Pfam" id="PF07993"/>
    </source>
</evidence>
<keyword evidence="8 10" id="KW-0472">Membrane</keyword>
<feature type="domain" description="Thioester reductase (TE)" evidence="12">
    <location>
        <begin position="39"/>
        <end position="307"/>
    </location>
</feature>
<name>A0A232F172_9HYME</name>
<keyword evidence="6 10" id="KW-1133">Transmembrane helix</keyword>
<keyword evidence="3 10" id="KW-0444">Lipid biosynthesis</keyword>
<comment type="similarity">
    <text evidence="2 10">Belongs to the fatty acyl-CoA reductase family.</text>
</comment>
<evidence type="ECO:0000259" key="11">
    <source>
        <dbReference type="Pfam" id="PF03015"/>
    </source>
</evidence>
<evidence type="ECO:0000256" key="3">
    <source>
        <dbReference type="ARBA" id="ARBA00022516"/>
    </source>
</evidence>
<dbReference type="GO" id="GO:0035336">
    <property type="term" value="P:long-chain fatty-acyl-CoA metabolic process"/>
    <property type="evidence" value="ECO:0007669"/>
    <property type="project" value="TreeGrafter"/>
</dbReference>
<dbReference type="AlphaFoldDB" id="A0A232F172"/>
<evidence type="ECO:0000313" key="13">
    <source>
        <dbReference type="EMBL" id="OXU24293.1"/>
    </source>
</evidence>
<dbReference type="FunFam" id="3.40.50.720:FF:000143">
    <property type="entry name" value="Fatty acyl-CoA reductase"/>
    <property type="match status" value="1"/>
</dbReference>
<comment type="function">
    <text evidence="10">Catalyzes the reduction of fatty acyl-CoA to fatty alcohols.</text>
</comment>
<dbReference type="CDD" id="cd09071">
    <property type="entry name" value="FAR_C"/>
    <property type="match status" value="1"/>
</dbReference>
<protein>
    <recommendedName>
        <fullName evidence="10">Fatty acyl-CoA reductase</fullName>
        <ecNumber evidence="10">1.2.1.84</ecNumber>
    </recommendedName>
</protein>
<evidence type="ECO:0000313" key="14">
    <source>
        <dbReference type="Proteomes" id="UP000215335"/>
    </source>
</evidence>
<evidence type="ECO:0000256" key="6">
    <source>
        <dbReference type="ARBA" id="ARBA00022989"/>
    </source>
</evidence>
<dbReference type="InterPro" id="IPR013120">
    <property type="entry name" value="FAR_NAD-bd"/>
</dbReference>
<organism evidence="13 14">
    <name type="scientific">Trichomalopsis sarcophagae</name>
    <dbReference type="NCBI Taxonomy" id="543379"/>
    <lineage>
        <taxon>Eukaryota</taxon>
        <taxon>Metazoa</taxon>
        <taxon>Ecdysozoa</taxon>
        <taxon>Arthropoda</taxon>
        <taxon>Hexapoda</taxon>
        <taxon>Insecta</taxon>
        <taxon>Pterygota</taxon>
        <taxon>Neoptera</taxon>
        <taxon>Endopterygota</taxon>
        <taxon>Hymenoptera</taxon>
        <taxon>Apocrita</taxon>
        <taxon>Proctotrupomorpha</taxon>
        <taxon>Chalcidoidea</taxon>
        <taxon>Pteromalidae</taxon>
        <taxon>Pteromalinae</taxon>
        <taxon>Trichomalopsis</taxon>
    </lineage>
</organism>
<evidence type="ECO:0000256" key="9">
    <source>
        <dbReference type="ARBA" id="ARBA00052530"/>
    </source>
</evidence>
<dbReference type="GO" id="GO:0080019">
    <property type="term" value="F:alcohol-forming very long-chain fatty acyl-CoA reductase activity"/>
    <property type="evidence" value="ECO:0007669"/>
    <property type="project" value="InterPro"/>
</dbReference>
<dbReference type="InterPro" id="IPR033640">
    <property type="entry name" value="FAR_C"/>
</dbReference>
<evidence type="ECO:0000256" key="10">
    <source>
        <dbReference type="RuleBase" id="RU363097"/>
    </source>
</evidence>
<evidence type="ECO:0000256" key="2">
    <source>
        <dbReference type="ARBA" id="ARBA00005928"/>
    </source>
</evidence>
<dbReference type="Pfam" id="PF07993">
    <property type="entry name" value="NAD_binding_4"/>
    <property type="match status" value="1"/>
</dbReference>
<dbReference type="Gene3D" id="3.40.50.720">
    <property type="entry name" value="NAD(P)-binding Rossmann-like Domain"/>
    <property type="match status" value="1"/>
</dbReference>
<dbReference type="InterPro" id="IPR036291">
    <property type="entry name" value="NAD(P)-bd_dom_sf"/>
</dbReference>
<dbReference type="Proteomes" id="UP000215335">
    <property type="component" value="Unassembled WGS sequence"/>
</dbReference>
<dbReference type="STRING" id="543379.A0A232F172"/>
<evidence type="ECO:0000256" key="1">
    <source>
        <dbReference type="ARBA" id="ARBA00004141"/>
    </source>
</evidence>
<evidence type="ECO:0000256" key="4">
    <source>
        <dbReference type="ARBA" id="ARBA00022692"/>
    </source>
</evidence>
<evidence type="ECO:0000256" key="8">
    <source>
        <dbReference type="ARBA" id="ARBA00023136"/>
    </source>
</evidence>
<keyword evidence="10" id="KW-0560">Oxidoreductase</keyword>
<dbReference type="GO" id="GO:0102965">
    <property type="term" value="F:alcohol-forming long-chain fatty acyl-CoA reductase activity"/>
    <property type="evidence" value="ECO:0007669"/>
    <property type="project" value="UniProtKB-EC"/>
</dbReference>
<dbReference type="OrthoDB" id="429813at2759"/>
<reference evidence="13 14" key="1">
    <citation type="journal article" date="2017" name="Curr. Biol.">
        <title>The Evolution of Venom by Co-option of Single-Copy Genes.</title>
        <authorList>
            <person name="Martinson E.O."/>
            <person name="Mrinalini"/>
            <person name="Kelkar Y.D."/>
            <person name="Chang C.H."/>
            <person name="Werren J.H."/>
        </authorList>
    </citation>
    <scope>NUCLEOTIDE SEQUENCE [LARGE SCALE GENOMIC DNA]</scope>
    <source>
        <strain evidence="13 14">Alberta</strain>
        <tissue evidence="13">Whole body</tissue>
    </source>
</reference>
<keyword evidence="14" id="KW-1185">Reference proteome</keyword>
<dbReference type="InterPro" id="IPR026055">
    <property type="entry name" value="FAR"/>
</dbReference>
<keyword evidence="5 10" id="KW-0521">NADP</keyword>